<evidence type="ECO:0000256" key="7">
    <source>
        <dbReference type="SAM" id="MobiDB-lite"/>
    </source>
</evidence>
<dbReference type="GO" id="GO:0005869">
    <property type="term" value="C:dynactin complex"/>
    <property type="evidence" value="ECO:0007669"/>
    <property type="project" value="InterPro"/>
</dbReference>
<sequence>MEQSAPAPRAGIKSSAFVALDQAKIEGDVTVGPLSIVSQGCSILAIDGPIVIGESNLIEERAEIINKAGPDGVGKGETMYIGNDNVFQIGSSSRALKVGDNNVFEIKRTAAHVHFSQRLNFTVYLRTSESSVWWKESRPSPRTPSSMINGERNAPGIAVKKLITVAGDEIQLKGLDQQLRNPMSLSSCAGKVGRGVEVTNGCVIVVKCVVEGKQTIPENTVIYGQECFRRVMCERPNINGERNAPGIAVKKLITVAGDEVPNVCQDDAAVFSLLPTLEMDFLRKVFSKDMKLKKPGSSSRRVVPSRPRTRGSAGEIPPTTAST</sequence>
<dbReference type="GO" id="GO:0070840">
    <property type="term" value="F:dynein complex binding"/>
    <property type="evidence" value="ECO:0007669"/>
    <property type="project" value="TreeGrafter"/>
</dbReference>
<evidence type="ECO:0000256" key="3">
    <source>
        <dbReference type="ARBA" id="ARBA00016573"/>
    </source>
</evidence>
<feature type="compositionally biased region" description="Low complexity" evidence="7">
    <location>
        <begin position="295"/>
        <end position="312"/>
    </location>
</feature>
<accession>A0A7R9BLL3</accession>
<evidence type="ECO:0000256" key="4">
    <source>
        <dbReference type="ARBA" id="ARBA00022490"/>
    </source>
</evidence>
<organism evidence="8">
    <name type="scientific">Notodromas monacha</name>
    <dbReference type="NCBI Taxonomy" id="399045"/>
    <lineage>
        <taxon>Eukaryota</taxon>
        <taxon>Metazoa</taxon>
        <taxon>Ecdysozoa</taxon>
        <taxon>Arthropoda</taxon>
        <taxon>Crustacea</taxon>
        <taxon>Oligostraca</taxon>
        <taxon>Ostracoda</taxon>
        <taxon>Podocopa</taxon>
        <taxon>Podocopida</taxon>
        <taxon>Cypridocopina</taxon>
        <taxon>Cypridoidea</taxon>
        <taxon>Cyprididae</taxon>
        <taxon>Notodromas</taxon>
    </lineage>
</organism>
<dbReference type="InterPro" id="IPR027777">
    <property type="entry name" value="DCTN6"/>
</dbReference>
<feature type="region of interest" description="Disordered" evidence="7">
    <location>
        <begin position="292"/>
        <end position="323"/>
    </location>
</feature>
<dbReference type="AlphaFoldDB" id="A0A7R9BLL3"/>
<evidence type="ECO:0000256" key="6">
    <source>
        <dbReference type="ARBA" id="ARBA00034687"/>
    </source>
</evidence>
<dbReference type="GO" id="GO:0007052">
    <property type="term" value="P:mitotic spindle organization"/>
    <property type="evidence" value="ECO:0007669"/>
    <property type="project" value="TreeGrafter"/>
</dbReference>
<dbReference type="Gene3D" id="2.160.10.10">
    <property type="entry name" value="Hexapeptide repeat proteins"/>
    <property type="match status" value="1"/>
</dbReference>
<dbReference type="PANTHER" id="PTHR13072:SF0">
    <property type="entry name" value="DYNACTIN SUBUNIT 6"/>
    <property type="match status" value="1"/>
</dbReference>
<keyword evidence="4" id="KW-0963">Cytoplasm</keyword>
<evidence type="ECO:0000313" key="8">
    <source>
        <dbReference type="EMBL" id="CAD7277590.1"/>
    </source>
</evidence>
<protein>
    <recommendedName>
        <fullName evidence="3">Dynactin subunit 6</fullName>
    </recommendedName>
</protein>
<dbReference type="InterPro" id="IPR011004">
    <property type="entry name" value="Trimer_LpxA-like_sf"/>
</dbReference>
<comment type="similarity">
    <text evidence="2">Belongs to the dynactin subunits 5/6 family. Dynactin subunit 6 subfamily.</text>
</comment>
<name>A0A7R9BLL3_9CRUS</name>
<reference evidence="8" key="1">
    <citation type="submission" date="2020-11" db="EMBL/GenBank/DDBJ databases">
        <authorList>
            <person name="Tran Van P."/>
        </authorList>
    </citation>
    <scope>NUCLEOTIDE SEQUENCE</scope>
</reference>
<comment type="subcellular location">
    <subcellularLocation>
        <location evidence="1">Cytoplasm</location>
        <location evidence="1">Cytoskeleton</location>
    </subcellularLocation>
</comment>
<evidence type="ECO:0000256" key="1">
    <source>
        <dbReference type="ARBA" id="ARBA00004245"/>
    </source>
</evidence>
<keyword evidence="5" id="KW-0206">Cytoskeleton</keyword>
<dbReference type="PANTHER" id="PTHR13072">
    <property type="entry name" value="DYNACTIN 6"/>
    <property type="match status" value="1"/>
</dbReference>
<evidence type="ECO:0000256" key="2">
    <source>
        <dbReference type="ARBA" id="ARBA00007719"/>
    </source>
</evidence>
<evidence type="ECO:0000256" key="5">
    <source>
        <dbReference type="ARBA" id="ARBA00023212"/>
    </source>
</evidence>
<dbReference type="Proteomes" id="UP000678499">
    <property type="component" value="Unassembled WGS sequence"/>
</dbReference>
<dbReference type="EMBL" id="OA882987">
    <property type="protein sequence ID" value="CAD7277590.1"/>
    <property type="molecule type" value="Genomic_DNA"/>
</dbReference>
<gene>
    <name evidence="8" type="ORF">NMOB1V02_LOCUS5320</name>
</gene>
<proteinExistence type="inferred from homology"/>
<evidence type="ECO:0000313" key="9">
    <source>
        <dbReference type="Proteomes" id="UP000678499"/>
    </source>
</evidence>
<dbReference type="OrthoDB" id="2355at2759"/>
<keyword evidence="9" id="KW-1185">Reference proteome</keyword>
<dbReference type="EMBL" id="CAJPEX010000950">
    <property type="protein sequence ID" value="CAG0917742.1"/>
    <property type="molecule type" value="Genomic_DNA"/>
</dbReference>
<dbReference type="SUPFAM" id="SSF51161">
    <property type="entry name" value="Trimeric LpxA-like enzymes"/>
    <property type="match status" value="1"/>
</dbReference>
<comment type="function">
    <text evidence="6">Part of the dynactin complex that activates the molecular motor dynein for ultra-processive transport along microtubules.</text>
</comment>